<evidence type="ECO:0000256" key="5">
    <source>
        <dbReference type="SAM" id="MobiDB-lite"/>
    </source>
</evidence>
<comment type="similarity">
    <text evidence="1">Belongs to the carotenoid oxygenase family.</text>
</comment>
<dbReference type="Pfam" id="PF03055">
    <property type="entry name" value="RPE65"/>
    <property type="match status" value="1"/>
</dbReference>
<evidence type="ECO:0000313" key="7">
    <source>
        <dbReference type="Proteomes" id="UP000001876"/>
    </source>
</evidence>
<comment type="cofactor">
    <cofactor evidence="4">
        <name>Fe(2+)</name>
        <dbReference type="ChEBI" id="CHEBI:29033"/>
    </cofactor>
    <text evidence="4">Binds 1 Fe(2+) ion per subunit.</text>
</comment>
<dbReference type="KEGG" id="mpp:MICPUCDRAFT_20718"/>
<feature type="region of interest" description="Disordered" evidence="5">
    <location>
        <begin position="13"/>
        <end position="61"/>
    </location>
</feature>
<dbReference type="GO" id="GO:0046872">
    <property type="term" value="F:metal ion binding"/>
    <property type="evidence" value="ECO:0007669"/>
    <property type="project" value="UniProtKB-KW"/>
</dbReference>
<keyword evidence="2 4" id="KW-0479">Metal-binding</keyword>
<organism evidence="7">
    <name type="scientific">Micromonas pusilla (strain CCMP1545)</name>
    <name type="common">Picoplanktonic green alga</name>
    <dbReference type="NCBI Taxonomy" id="564608"/>
    <lineage>
        <taxon>Eukaryota</taxon>
        <taxon>Viridiplantae</taxon>
        <taxon>Chlorophyta</taxon>
        <taxon>Mamiellophyceae</taxon>
        <taxon>Mamiellales</taxon>
        <taxon>Mamiellaceae</taxon>
        <taxon>Micromonas</taxon>
    </lineage>
</organism>
<dbReference type="GeneID" id="9687673"/>
<dbReference type="GO" id="GO:0010436">
    <property type="term" value="F:carotenoid dioxygenase activity"/>
    <property type="evidence" value="ECO:0007669"/>
    <property type="project" value="TreeGrafter"/>
</dbReference>
<dbReference type="eggNOG" id="KOG1285">
    <property type="taxonomic scope" value="Eukaryota"/>
</dbReference>
<dbReference type="InterPro" id="IPR004294">
    <property type="entry name" value="Carotenoid_Oase"/>
</dbReference>
<dbReference type="AlphaFoldDB" id="C1N258"/>
<evidence type="ECO:0000313" key="6">
    <source>
        <dbReference type="EMBL" id="EEH53745.1"/>
    </source>
</evidence>
<feature type="compositionally biased region" description="Low complexity" evidence="5">
    <location>
        <begin position="27"/>
        <end position="59"/>
    </location>
</feature>
<evidence type="ECO:0000256" key="4">
    <source>
        <dbReference type="PIRSR" id="PIRSR604294-1"/>
    </source>
</evidence>
<keyword evidence="3 4" id="KW-0408">Iron</keyword>
<dbReference type="PANTHER" id="PTHR10543">
    <property type="entry name" value="BETA-CAROTENE DIOXYGENASE"/>
    <property type="match status" value="1"/>
</dbReference>
<evidence type="ECO:0000256" key="2">
    <source>
        <dbReference type="ARBA" id="ARBA00022723"/>
    </source>
</evidence>
<dbReference type="OrthoDB" id="1069523at2759"/>
<evidence type="ECO:0000256" key="3">
    <source>
        <dbReference type="ARBA" id="ARBA00023004"/>
    </source>
</evidence>
<dbReference type="PANTHER" id="PTHR10543:SF138">
    <property type="entry name" value="CAROTENOID OXYGENASE"/>
    <property type="match status" value="1"/>
</dbReference>
<name>C1N258_MICPC</name>
<dbReference type="RefSeq" id="XP_003062033.1">
    <property type="nucleotide sequence ID" value="XM_003061987.1"/>
</dbReference>
<accession>C1N258</accession>
<dbReference type="Proteomes" id="UP000001876">
    <property type="component" value="Unassembled WGS sequence"/>
</dbReference>
<proteinExistence type="inferred from homology"/>
<dbReference type="GO" id="GO:0016121">
    <property type="term" value="P:carotene catabolic process"/>
    <property type="evidence" value="ECO:0007669"/>
    <property type="project" value="TreeGrafter"/>
</dbReference>
<feature type="binding site" evidence="4">
    <location>
        <position position="298"/>
    </location>
    <ligand>
        <name>Fe cation</name>
        <dbReference type="ChEBI" id="CHEBI:24875"/>
        <note>catalytic</note>
    </ligand>
</feature>
<gene>
    <name evidence="6" type="ORF">MICPUCDRAFT_20718</name>
</gene>
<reference evidence="6 7" key="1">
    <citation type="journal article" date="2009" name="Science">
        <title>Green evolution and dynamic adaptations revealed by genomes of the marine picoeukaryotes Micromonas.</title>
        <authorList>
            <person name="Worden A.Z."/>
            <person name="Lee J.H."/>
            <person name="Mock T."/>
            <person name="Rouze P."/>
            <person name="Simmons M.P."/>
            <person name="Aerts A.L."/>
            <person name="Allen A.E."/>
            <person name="Cuvelier M.L."/>
            <person name="Derelle E."/>
            <person name="Everett M.V."/>
            <person name="Foulon E."/>
            <person name="Grimwood J."/>
            <person name="Gundlach H."/>
            <person name="Henrissat B."/>
            <person name="Napoli C."/>
            <person name="McDonald S.M."/>
            <person name="Parker M.S."/>
            <person name="Rombauts S."/>
            <person name="Salamov A."/>
            <person name="Von Dassow P."/>
            <person name="Badger J.H."/>
            <person name="Coutinho P.M."/>
            <person name="Demir E."/>
            <person name="Dubchak I."/>
            <person name="Gentemann C."/>
            <person name="Eikrem W."/>
            <person name="Gready J.E."/>
            <person name="John U."/>
            <person name="Lanier W."/>
            <person name="Lindquist E.A."/>
            <person name="Lucas S."/>
            <person name="Mayer K.F."/>
            <person name="Moreau H."/>
            <person name="Not F."/>
            <person name="Otillar R."/>
            <person name="Panaud O."/>
            <person name="Pangilinan J."/>
            <person name="Paulsen I."/>
            <person name="Piegu B."/>
            <person name="Poliakov A."/>
            <person name="Robbens S."/>
            <person name="Schmutz J."/>
            <person name="Toulza E."/>
            <person name="Wyss T."/>
            <person name="Zelensky A."/>
            <person name="Zhou K."/>
            <person name="Armbrust E.V."/>
            <person name="Bhattacharya D."/>
            <person name="Goodenough U.W."/>
            <person name="Van de Peer Y."/>
            <person name="Grigoriev I.V."/>
        </authorList>
    </citation>
    <scope>NUCLEOTIDE SEQUENCE [LARGE SCALE GENOMIC DNA]</scope>
    <source>
        <strain evidence="6 7">CCMP1545</strain>
    </source>
</reference>
<keyword evidence="7" id="KW-1185">Reference proteome</keyword>
<dbReference type="EMBL" id="GG663745">
    <property type="protein sequence ID" value="EEH53745.1"/>
    <property type="molecule type" value="Genomic_DNA"/>
</dbReference>
<evidence type="ECO:0000256" key="1">
    <source>
        <dbReference type="ARBA" id="ARBA00006787"/>
    </source>
</evidence>
<feature type="binding site" evidence="4">
    <location>
        <position position="558"/>
    </location>
    <ligand>
        <name>Fe cation</name>
        <dbReference type="ChEBI" id="CHEBI:24875"/>
        <note>catalytic</note>
    </ligand>
</feature>
<dbReference type="OMA" id="CIDHPHV"/>
<sequence>MSLAAPFLGTIASASSSLTPPPARRVAASAASDAPSSSSSSASSSTSTASPSSSSSSADGARTLGWGRRRGAIAPDDALLNDPSTHGYCVYSHADWSHAYASATGEHDELIASSAIEGAIPPELLGGVLYRNGPGLFERGGKAYAHMLDGDGYVCRFEFRDDGSCAFISRFVRTEEFEAEDAENAVTYRGTFGTMRDGGPLRNAFDLHQKNLANTNVLAWGGRVYAMYEAGRPVELDPATLRAKGEKDLDGKTSPGASLRPHLAFDTRPRRLSTPLLTPFNSTPTFARMERRIEAAPHDFAVTASWYVMIQNCLRVDPGPYLLGLKGAGECLVSEPEKPVTVHLVPRPRGGGGEAAEDEMKNPREAVSAAGPTESFEIHPWAFPIATALSPDFNNIPRTLLWRYQINTITGDVIRTVAPGCDDLCIDHPHVNPLFEGRRECRYVYASVSNETRCSGPPLGYVRVDVATGETQTWWAGNRCFCEEVVVVPKRSRASGVGSDADADAREEECWVLGMVADHDPENGARGKSSLLILDGADVSKGPVARVRLNERIPHGLHGAFVGRGGT</sequence>
<protein>
    <submittedName>
        <fullName evidence="6">Predicted protein</fullName>
    </submittedName>
</protein>